<dbReference type="PROSITE" id="PS51257">
    <property type="entry name" value="PROKAR_LIPOPROTEIN"/>
    <property type="match status" value="1"/>
</dbReference>
<dbReference type="eggNOG" id="ENOG5032SBT">
    <property type="taxonomic scope" value="Bacteria"/>
</dbReference>
<protein>
    <recommendedName>
        <fullName evidence="3">Lipoprotein</fullName>
    </recommendedName>
</protein>
<keyword evidence="2" id="KW-1185">Reference proteome</keyword>
<evidence type="ECO:0000313" key="2">
    <source>
        <dbReference type="Proteomes" id="UP000019062"/>
    </source>
</evidence>
<dbReference type="RefSeq" id="WP_038182691.1">
    <property type="nucleotide sequence ID" value="NZ_ASQA01000013.1"/>
</dbReference>
<reference evidence="1 2" key="1">
    <citation type="journal article" date="2014" name="BMC Genomics">
        <title>Genomic comparison of sporeforming bacilli isolated from milk.</title>
        <authorList>
            <person name="Moreno Switt A.I."/>
            <person name="Andrus A.D."/>
            <person name="Ranieri M.L."/>
            <person name="Orsi R.H."/>
            <person name="Ivy R."/>
            <person name="den Bakker H.C."/>
            <person name="Martin N.H."/>
            <person name="Wiedmann M."/>
            <person name="Boor K.J."/>
        </authorList>
    </citation>
    <scope>NUCLEOTIDE SEQUENCE [LARGE SCALE GENOMIC DNA]</scope>
    <source>
        <strain evidence="1 2">FSL R5-213</strain>
    </source>
</reference>
<accession>W4F3X4</accession>
<dbReference type="EMBL" id="ASQA01000013">
    <property type="protein sequence ID" value="ETT86761.1"/>
    <property type="molecule type" value="Genomic_DNA"/>
</dbReference>
<evidence type="ECO:0008006" key="3">
    <source>
        <dbReference type="Google" id="ProtNLM"/>
    </source>
</evidence>
<comment type="caution">
    <text evidence="1">The sequence shown here is derived from an EMBL/GenBank/DDBJ whole genome shotgun (WGS) entry which is preliminary data.</text>
</comment>
<dbReference type="Proteomes" id="UP000019062">
    <property type="component" value="Unassembled WGS sequence"/>
</dbReference>
<sequence length="167" mass="18942">MKQVTFLLFIFTLFLSGCGLKNNTKDVMPEEMPSDFGFSVKFGVGKKNEVNTFEGIVTKDLVADGTATINLPLTIEEKSNIYKKMKEINIINMKELVPKTKCMTEPYSEDEWKIIISGETITPYISGAYCEKATDENKLIDLRNYIRNIVQSKVEYKKLPKATGGYE</sequence>
<evidence type="ECO:0000313" key="1">
    <source>
        <dbReference type="EMBL" id="ETT86761.1"/>
    </source>
</evidence>
<gene>
    <name evidence="1" type="ORF">C176_08612</name>
</gene>
<proteinExistence type="predicted"/>
<name>W4F3X4_9BACL</name>
<organism evidence="1 2">
    <name type="scientific">Viridibacillus arenosi FSL R5-213</name>
    <dbReference type="NCBI Taxonomy" id="1227360"/>
    <lineage>
        <taxon>Bacteria</taxon>
        <taxon>Bacillati</taxon>
        <taxon>Bacillota</taxon>
        <taxon>Bacilli</taxon>
        <taxon>Bacillales</taxon>
        <taxon>Caryophanaceae</taxon>
        <taxon>Viridibacillus</taxon>
    </lineage>
</organism>
<dbReference type="AlphaFoldDB" id="W4F3X4"/>